<dbReference type="EMBL" id="RRCF01000001">
    <property type="protein sequence ID" value="RRJ23008.1"/>
    <property type="molecule type" value="Genomic_DNA"/>
</dbReference>
<keyword evidence="2" id="KW-0645">Protease</keyword>
<gene>
    <name evidence="2" type="ORF">EIK76_02670</name>
</gene>
<dbReference type="Pfam" id="PF02557">
    <property type="entry name" value="VanY"/>
    <property type="match status" value="1"/>
</dbReference>
<dbReference type="PANTHER" id="PTHR34385:SF1">
    <property type="entry name" value="PEPTIDOGLYCAN L-ALANYL-D-GLUTAMATE ENDOPEPTIDASE CWLK"/>
    <property type="match status" value="1"/>
</dbReference>
<evidence type="ECO:0000313" key="3">
    <source>
        <dbReference type="Proteomes" id="UP000276260"/>
    </source>
</evidence>
<dbReference type="InterPro" id="IPR052179">
    <property type="entry name" value="DD-CPase-like"/>
</dbReference>
<dbReference type="RefSeq" id="WP_046519341.1">
    <property type="nucleotide sequence ID" value="NZ_LAVS01000010.1"/>
</dbReference>
<dbReference type="SUPFAM" id="SSF55166">
    <property type="entry name" value="Hedgehog/DD-peptidase"/>
    <property type="match status" value="1"/>
</dbReference>
<keyword evidence="2" id="KW-0121">Carboxypeptidase</keyword>
<organism evidence="2 3">
    <name type="scientific">Rheinheimera mesophila</name>
    <dbReference type="NCBI Taxonomy" id="1547515"/>
    <lineage>
        <taxon>Bacteria</taxon>
        <taxon>Pseudomonadati</taxon>
        <taxon>Pseudomonadota</taxon>
        <taxon>Gammaproteobacteria</taxon>
        <taxon>Chromatiales</taxon>
        <taxon>Chromatiaceae</taxon>
        <taxon>Rheinheimera</taxon>
    </lineage>
</organism>
<dbReference type="AlphaFoldDB" id="A0A3P3QQJ9"/>
<dbReference type="OrthoDB" id="9792074at2"/>
<sequence>MSRAKLLTGFDETALVELEQKHRLLPEVKAAYLTMQQAAAAEGIELALLSSYRSFAQQARIWTAKYTGQRPVYNKAQQPIDIHQLDGFAKIEAILLYSALPGASRHHWGTDLDVFDKAAVAADYQVQLLDAEYQRGGPFYALDQWLTAHAASFGFFRPYQRDLGGVAKEAWHLSYRPLAQDYLASFDQAMLYEAIAQSDLPDKTLLLEFIPLIYRRYVCTICEE</sequence>
<proteinExistence type="predicted"/>
<dbReference type="GO" id="GO:0006508">
    <property type="term" value="P:proteolysis"/>
    <property type="evidence" value="ECO:0007669"/>
    <property type="project" value="InterPro"/>
</dbReference>
<dbReference type="InterPro" id="IPR003709">
    <property type="entry name" value="VanY-like_core_dom"/>
</dbReference>
<dbReference type="InterPro" id="IPR009045">
    <property type="entry name" value="Zn_M74/Hedgehog-like"/>
</dbReference>
<dbReference type="CDD" id="cd14847">
    <property type="entry name" value="DD-carboxypeptidase_like"/>
    <property type="match status" value="1"/>
</dbReference>
<reference evidence="2 3" key="1">
    <citation type="submission" date="2018-11" db="EMBL/GenBank/DDBJ databases">
        <title>Draft genome analysis of Rheinheimera mesophila isolated from an industrial waste site.</title>
        <authorList>
            <person name="Yu Q."/>
            <person name="Qi Y."/>
            <person name="Zhang H."/>
            <person name="Lu Y."/>
            <person name="Pu J."/>
        </authorList>
    </citation>
    <scope>NUCLEOTIDE SEQUENCE [LARGE SCALE GENOMIC DNA]</scope>
    <source>
        <strain evidence="2 3">IITR13</strain>
    </source>
</reference>
<feature type="domain" description="D-alanyl-D-alanine carboxypeptidase-like core" evidence="1">
    <location>
        <begin position="22"/>
        <end position="177"/>
    </location>
</feature>
<comment type="caution">
    <text evidence="2">The sequence shown here is derived from an EMBL/GenBank/DDBJ whole genome shotgun (WGS) entry which is preliminary data.</text>
</comment>
<name>A0A3P3QQJ9_9GAMM</name>
<dbReference type="PANTHER" id="PTHR34385">
    <property type="entry name" value="D-ALANYL-D-ALANINE CARBOXYPEPTIDASE"/>
    <property type="match status" value="1"/>
</dbReference>
<dbReference type="GO" id="GO:0004180">
    <property type="term" value="F:carboxypeptidase activity"/>
    <property type="evidence" value="ECO:0007669"/>
    <property type="project" value="UniProtKB-KW"/>
</dbReference>
<protein>
    <submittedName>
        <fullName evidence="2">D-alanyl-D-alanine carboxypeptidase family protein</fullName>
    </submittedName>
</protein>
<keyword evidence="2" id="KW-0378">Hydrolase</keyword>
<evidence type="ECO:0000313" key="2">
    <source>
        <dbReference type="EMBL" id="RRJ23008.1"/>
    </source>
</evidence>
<keyword evidence="3" id="KW-1185">Reference proteome</keyword>
<accession>A0A3P3QQJ9</accession>
<dbReference type="Gene3D" id="3.30.1380.10">
    <property type="match status" value="1"/>
</dbReference>
<dbReference type="Proteomes" id="UP000276260">
    <property type="component" value="Unassembled WGS sequence"/>
</dbReference>
<evidence type="ECO:0000259" key="1">
    <source>
        <dbReference type="Pfam" id="PF02557"/>
    </source>
</evidence>